<evidence type="ECO:0000313" key="2">
    <source>
        <dbReference type="EMBL" id="MDV6231251.1"/>
    </source>
</evidence>
<feature type="transmembrane region" description="Helical" evidence="1">
    <location>
        <begin position="88"/>
        <end position="111"/>
    </location>
</feature>
<gene>
    <name evidence="2" type="ORF">R3P95_11895</name>
</gene>
<evidence type="ECO:0000313" key="3">
    <source>
        <dbReference type="Proteomes" id="UP001185899"/>
    </source>
</evidence>
<keyword evidence="3" id="KW-1185">Reference proteome</keyword>
<name>A0ABU4AYH9_9NOCA</name>
<sequence length="113" mass="12015">MPVNDPTERTIADRDVEKRWNDPGALRKAAGYCAGVVAVAAALTAVFLVVDRSSPVLAASVPAVCFLGGIGALTLGYKSYRAGGTWPIWQGAAWFLFTVMLLGLAMPMFAIRQ</sequence>
<evidence type="ECO:0000256" key="1">
    <source>
        <dbReference type="SAM" id="Phobius"/>
    </source>
</evidence>
<dbReference type="Proteomes" id="UP001185899">
    <property type="component" value="Unassembled WGS sequence"/>
</dbReference>
<dbReference type="RefSeq" id="WP_269595367.1">
    <property type="nucleotide sequence ID" value="NZ_JAWLKE010000004.1"/>
</dbReference>
<proteinExistence type="predicted"/>
<dbReference type="EMBL" id="JAWLKE010000004">
    <property type="protein sequence ID" value="MDV6231251.1"/>
    <property type="molecule type" value="Genomic_DNA"/>
</dbReference>
<feature type="transmembrane region" description="Helical" evidence="1">
    <location>
        <begin position="56"/>
        <end position="76"/>
    </location>
</feature>
<keyword evidence="1" id="KW-1133">Transmembrane helix</keyword>
<evidence type="ECO:0008006" key="4">
    <source>
        <dbReference type="Google" id="ProtNLM"/>
    </source>
</evidence>
<keyword evidence="1" id="KW-0812">Transmembrane</keyword>
<keyword evidence="1" id="KW-0472">Membrane</keyword>
<protein>
    <recommendedName>
        <fullName evidence="4">Transmembrane protein</fullName>
    </recommendedName>
</protein>
<comment type="caution">
    <text evidence="2">The sequence shown here is derived from an EMBL/GenBank/DDBJ whole genome shotgun (WGS) entry which is preliminary data.</text>
</comment>
<feature type="transmembrane region" description="Helical" evidence="1">
    <location>
        <begin position="29"/>
        <end position="49"/>
    </location>
</feature>
<accession>A0ABU4AYH9</accession>
<reference evidence="2 3" key="1">
    <citation type="submission" date="2023-10" db="EMBL/GenBank/DDBJ databases">
        <title>Development of a sustainable strategy for remediation of hydrocarbon-contaminated territories based on the waste exchange concept.</title>
        <authorList>
            <person name="Krivoruchko A."/>
        </authorList>
    </citation>
    <scope>NUCLEOTIDE SEQUENCE [LARGE SCALE GENOMIC DNA]</scope>
    <source>
        <strain evidence="2 3">IEGM 1322</strain>
    </source>
</reference>
<organism evidence="2 3">
    <name type="scientific">Rhodococcus cercidiphylli</name>
    <dbReference type="NCBI Taxonomy" id="489916"/>
    <lineage>
        <taxon>Bacteria</taxon>
        <taxon>Bacillati</taxon>
        <taxon>Actinomycetota</taxon>
        <taxon>Actinomycetes</taxon>
        <taxon>Mycobacteriales</taxon>
        <taxon>Nocardiaceae</taxon>
        <taxon>Rhodococcus</taxon>
    </lineage>
</organism>